<gene>
    <name evidence="2" type="ORF">PoB_005877000</name>
</gene>
<accession>A0AAV4CKT6</accession>
<keyword evidence="1" id="KW-0732">Signal</keyword>
<dbReference type="AlphaFoldDB" id="A0AAV4CKT6"/>
<evidence type="ECO:0000256" key="1">
    <source>
        <dbReference type="SAM" id="SignalP"/>
    </source>
</evidence>
<evidence type="ECO:0000313" key="3">
    <source>
        <dbReference type="Proteomes" id="UP000735302"/>
    </source>
</evidence>
<dbReference type="EMBL" id="BLXT01006579">
    <property type="protein sequence ID" value="GFO32265.1"/>
    <property type="molecule type" value="Genomic_DNA"/>
</dbReference>
<feature type="chain" id="PRO_5043999791" evidence="1">
    <location>
        <begin position="20"/>
        <end position="100"/>
    </location>
</feature>
<protein>
    <submittedName>
        <fullName evidence="2">Uncharacterized protein</fullName>
    </submittedName>
</protein>
<feature type="signal peptide" evidence="1">
    <location>
        <begin position="1"/>
        <end position="19"/>
    </location>
</feature>
<evidence type="ECO:0000313" key="2">
    <source>
        <dbReference type="EMBL" id="GFO32265.1"/>
    </source>
</evidence>
<comment type="caution">
    <text evidence="2">The sequence shown here is derived from an EMBL/GenBank/DDBJ whole genome shotgun (WGS) entry which is preliminary data.</text>
</comment>
<sequence>MFLVKAIFLLAVQDYRTIAQLLVKTVSTKLGLFSSSPRLGGGEECKFHSSSYSAEISIQPIKGQRFDTLKYYIVFSDGGQHRLCWCHILTERREGKIWEK</sequence>
<dbReference type="Proteomes" id="UP000735302">
    <property type="component" value="Unassembled WGS sequence"/>
</dbReference>
<proteinExistence type="predicted"/>
<organism evidence="2 3">
    <name type="scientific">Plakobranchus ocellatus</name>
    <dbReference type="NCBI Taxonomy" id="259542"/>
    <lineage>
        <taxon>Eukaryota</taxon>
        <taxon>Metazoa</taxon>
        <taxon>Spiralia</taxon>
        <taxon>Lophotrochozoa</taxon>
        <taxon>Mollusca</taxon>
        <taxon>Gastropoda</taxon>
        <taxon>Heterobranchia</taxon>
        <taxon>Euthyneura</taxon>
        <taxon>Panpulmonata</taxon>
        <taxon>Sacoglossa</taxon>
        <taxon>Placobranchoidea</taxon>
        <taxon>Plakobranchidae</taxon>
        <taxon>Plakobranchus</taxon>
    </lineage>
</organism>
<name>A0AAV4CKT6_9GAST</name>
<keyword evidence="3" id="KW-1185">Reference proteome</keyword>
<reference evidence="2 3" key="1">
    <citation type="journal article" date="2021" name="Elife">
        <title>Chloroplast acquisition without the gene transfer in kleptoplastic sea slugs, Plakobranchus ocellatus.</title>
        <authorList>
            <person name="Maeda T."/>
            <person name="Takahashi S."/>
            <person name="Yoshida T."/>
            <person name="Shimamura S."/>
            <person name="Takaki Y."/>
            <person name="Nagai Y."/>
            <person name="Toyoda A."/>
            <person name="Suzuki Y."/>
            <person name="Arimoto A."/>
            <person name="Ishii H."/>
            <person name="Satoh N."/>
            <person name="Nishiyama T."/>
            <person name="Hasebe M."/>
            <person name="Maruyama T."/>
            <person name="Minagawa J."/>
            <person name="Obokata J."/>
            <person name="Shigenobu S."/>
        </authorList>
    </citation>
    <scope>NUCLEOTIDE SEQUENCE [LARGE SCALE GENOMIC DNA]</scope>
</reference>